<organism evidence="4 5">
    <name type="scientific">Streptomyces lonarensis</name>
    <dbReference type="NCBI Taxonomy" id="700599"/>
    <lineage>
        <taxon>Bacteria</taxon>
        <taxon>Bacillati</taxon>
        <taxon>Actinomycetota</taxon>
        <taxon>Actinomycetes</taxon>
        <taxon>Kitasatosporales</taxon>
        <taxon>Streptomycetaceae</taxon>
        <taxon>Streptomyces</taxon>
    </lineage>
</organism>
<dbReference type="SUPFAM" id="SSF53697">
    <property type="entry name" value="SIS domain"/>
    <property type="match status" value="1"/>
</dbReference>
<gene>
    <name evidence="4" type="ORF">HCN56_24020</name>
</gene>
<name>A0A7X6D5G8_9ACTN</name>
<dbReference type="GO" id="GO:0016853">
    <property type="term" value="F:isomerase activity"/>
    <property type="evidence" value="ECO:0007669"/>
    <property type="project" value="UniProtKB-KW"/>
</dbReference>
<keyword evidence="5" id="KW-1185">Reference proteome</keyword>
<evidence type="ECO:0000256" key="2">
    <source>
        <dbReference type="SAM" id="MobiDB-lite"/>
    </source>
</evidence>
<dbReference type="GO" id="GO:0097367">
    <property type="term" value="F:carbohydrate derivative binding"/>
    <property type="evidence" value="ECO:0007669"/>
    <property type="project" value="InterPro"/>
</dbReference>
<proteinExistence type="predicted"/>
<dbReference type="PANTHER" id="PTHR10937">
    <property type="entry name" value="GLUCOSAMINE--FRUCTOSE-6-PHOSPHATE AMINOTRANSFERASE, ISOMERIZING"/>
    <property type="match status" value="1"/>
</dbReference>
<protein>
    <submittedName>
        <fullName evidence="4">Sugar isomerase</fullName>
    </submittedName>
</protein>
<dbReference type="AlphaFoldDB" id="A0A7X6D5G8"/>
<dbReference type="Gene3D" id="3.40.50.10490">
    <property type="entry name" value="Glucose-6-phosphate isomerase like protein, domain 1"/>
    <property type="match status" value="2"/>
</dbReference>
<evidence type="ECO:0000313" key="4">
    <source>
        <dbReference type="EMBL" id="NJQ08556.1"/>
    </source>
</evidence>
<dbReference type="InterPro" id="IPR035466">
    <property type="entry name" value="GlmS/AgaS_SIS"/>
</dbReference>
<feature type="domain" description="SIS" evidence="3">
    <location>
        <begin position="177"/>
        <end position="306"/>
    </location>
</feature>
<dbReference type="CDD" id="cd05009">
    <property type="entry name" value="SIS_GlmS_GlmD_2"/>
    <property type="match status" value="1"/>
</dbReference>
<comment type="caution">
    <text evidence="4">The sequence shown here is derived from an EMBL/GenBank/DDBJ whole genome shotgun (WGS) entry which is preliminary data.</text>
</comment>
<dbReference type="CDD" id="cd05008">
    <property type="entry name" value="SIS_GlmS_GlmD_1"/>
    <property type="match status" value="1"/>
</dbReference>
<keyword evidence="1" id="KW-0677">Repeat</keyword>
<evidence type="ECO:0000313" key="5">
    <source>
        <dbReference type="Proteomes" id="UP000578686"/>
    </source>
</evidence>
<evidence type="ECO:0000259" key="3">
    <source>
        <dbReference type="PROSITE" id="PS51464"/>
    </source>
</evidence>
<accession>A0A7X6D5G8</accession>
<dbReference type="EMBL" id="JAAVJD010000338">
    <property type="protein sequence ID" value="NJQ08556.1"/>
    <property type="molecule type" value="Genomic_DNA"/>
</dbReference>
<sequence>MSTAPRTGSHTAAEIASQPHCWRRAAELAGTVGAALPATGERVAVVGCGTSWFMAQSYAALREAAGAGESDAWPASGFPVGRRYDRVVLISRSGTTTEVRELAAALRGTVPTTAVVADPASPLTGEVDEGVVLGHADERSVVQTRFATSALALLRAGLGERLDAAVADAERAVAAGPPPGLAEARQITFLGSGWCHGLAQEAALKLREAAGAWSEAYPAMEYRHGPISIAEPGRAVWVFGGLPVGLAADVAATGAELVAGSDPHGSTSAGTPAAGGEPLDPMADLVRAQLLALAVAERRGLDADRPRHLTRAVVLP</sequence>
<dbReference type="InterPro" id="IPR001347">
    <property type="entry name" value="SIS_dom"/>
</dbReference>
<feature type="region of interest" description="Disordered" evidence="2">
    <location>
        <begin position="259"/>
        <end position="279"/>
    </location>
</feature>
<dbReference type="InterPro" id="IPR035490">
    <property type="entry name" value="GlmS/FrlB_SIS"/>
</dbReference>
<keyword evidence="4" id="KW-0413">Isomerase</keyword>
<reference evidence="4 5" key="1">
    <citation type="submission" date="2020-03" db="EMBL/GenBank/DDBJ databases">
        <title>Draft genome of Streptomyces sp. ventii, isolated from the Axial Seamount in the Pacific Ocean, and resequencing of the two type strains Streptomyces lonarensis strain NCL 716 and Streptomyces bohaiensis strain 11A07.</title>
        <authorList>
            <person name="Loughran R.M."/>
            <person name="Pfannmuller K.M."/>
            <person name="Wasson B.J."/>
            <person name="Deadmond M.C."/>
            <person name="Paddock B.E."/>
            <person name="Koyack M.J."/>
            <person name="Gallegos D.A."/>
            <person name="Mitchell E.A."/>
            <person name="Ushijima B."/>
            <person name="Saw J.H."/>
            <person name="Mcphail K.L."/>
            <person name="Videau P."/>
        </authorList>
    </citation>
    <scope>NUCLEOTIDE SEQUENCE [LARGE SCALE GENOMIC DNA]</scope>
    <source>
        <strain evidence="4 5">NCL716</strain>
    </source>
</reference>
<dbReference type="InterPro" id="IPR046348">
    <property type="entry name" value="SIS_dom_sf"/>
</dbReference>
<feature type="domain" description="SIS" evidence="3">
    <location>
        <begin position="33"/>
        <end position="172"/>
    </location>
</feature>
<dbReference type="Proteomes" id="UP000578686">
    <property type="component" value="Unassembled WGS sequence"/>
</dbReference>
<dbReference type="PROSITE" id="PS51464">
    <property type="entry name" value="SIS"/>
    <property type="match status" value="2"/>
</dbReference>
<dbReference type="GO" id="GO:1901135">
    <property type="term" value="P:carbohydrate derivative metabolic process"/>
    <property type="evidence" value="ECO:0007669"/>
    <property type="project" value="InterPro"/>
</dbReference>
<feature type="compositionally biased region" description="Low complexity" evidence="2">
    <location>
        <begin position="265"/>
        <end position="276"/>
    </location>
</feature>
<evidence type="ECO:0000256" key="1">
    <source>
        <dbReference type="ARBA" id="ARBA00022737"/>
    </source>
</evidence>
<dbReference type="RefSeq" id="WP_167974519.1">
    <property type="nucleotide sequence ID" value="NZ_BHZG01000352.1"/>
</dbReference>